<name>A0A409X7K6_PSICY</name>
<feature type="region of interest" description="Disordered" evidence="1">
    <location>
        <begin position="75"/>
        <end position="94"/>
    </location>
</feature>
<gene>
    <name evidence="2" type="ORF">CVT25_012983</name>
</gene>
<accession>A0A409X7K6</accession>
<evidence type="ECO:0000256" key="1">
    <source>
        <dbReference type="SAM" id="MobiDB-lite"/>
    </source>
</evidence>
<dbReference type="AlphaFoldDB" id="A0A409X7K6"/>
<feature type="region of interest" description="Disordered" evidence="1">
    <location>
        <begin position="122"/>
        <end position="147"/>
    </location>
</feature>
<protein>
    <submittedName>
        <fullName evidence="2">Uncharacterized protein</fullName>
    </submittedName>
</protein>
<organism evidence="2 3">
    <name type="scientific">Psilocybe cyanescens</name>
    <dbReference type="NCBI Taxonomy" id="93625"/>
    <lineage>
        <taxon>Eukaryota</taxon>
        <taxon>Fungi</taxon>
        <taxon>Dikarya</taxon>
        <taxon>Basidiomycota</taxon>
        <taxon>Agaricomycotina</taxon>
        <taxon>Agaricomycetes</taxon>
        <taxon>Agaricomycetidae</taxon>
        <taxon>Agaricales</taxon>
        <taxon>Agaricineae</taxon>
        <taxon>Strophariaceae</taxon>
        <taxon>Psilocybe</taxon>
    </lineage>
</organism>
<comment type="caution">
    <text evidence="2">The sequence shown here is derived from an EMBL/GenBank/DDBJ whole genome shotgun (WGS) entry which is preliminary data.</text>
</comment>
<dbReference type="EMBL" id="NHYD01002442">
    <property type="protein sequence ID" value="PPQ86720.1"/>
    <property type="molecule type" value="Genomic_DNA"/>
</dbReference>
<evidence type="ECO:0000313" key="2">
    <source>
        <dbReference type="EMBL" id="PPQ86720.1"/>
    </source>
</evidence>
<evidence type="ECO:0000313" key="3">
    <source>
        <dbReference type="Proteomes" id="UP000283269"/>
    </source>
</evidence>
<dbReference type="InParanoid" id="A0A409X7K6"/>
<proteinExistence type="predicted"/>
<keyword evidence="3" id="KW-1185">Reference proteome</keyword>
<reference evidence="2 3" key="1">
    <citation type="journal article" date="2018" name="Evol. Lett.">
        <title>Horizontal gene cluster transfer increased hallucinogenic mushroom diversity.</title>
        <authorList>
            <person name="Reynolds H.T."/>
            <person name="Vijayakumar V."/>
            <person name="Gluck-Thaler E."/>
            <person name="Korotkin H.B."/>
            <person name="Matheny P.B."/>
            <person name="Slot J.C."/>
        </authorList>
    </citation>
    <scope>NUCLEOTIDE SEQUENCE [LARGE SCALE GENOMIC DNA]</scope>
    <source>
        <strain evidence="2 3">2631</strain>
    </source>
</reference>
<sequence>MGGTVKYTATGGYPFPKVSAPVRRSQSSAGEEVAMARTAEGQQHALLLGWDPLSAAEGARMPQAQQHHMLLETEPLSLGGDNGTSEDNKGPAACNTAGLGAIELRDSRDNKHPAAHNVAGLGTIECRGGDSGSKDSTGPAASHVAGN</sequence>
<dbReference type="Proteomes" id="UP000283269">
    <property type="component" value="Unassembled WGS sequence"/>
</dbReference>